<evidence type="ECO:0000313" key="3">
    <source>
        <dbReference type="Proteomes" id="UP000194221"/>
    </source>
</evidence>
<dbReference type="InterPro" id="IPR001173">
    <property type="entry name" value="Glyco_trans_2-like"/>
</dbReference>
<dbReference type="STRING" id="1635173.WH52_09050"/>
<proteinExistence type="predicted"/>
<dbReference type="Pfam" id="PF00535">
    <property type="entry name" value="Glycos_transf_2"/>
    <property type="match status" value="1"/>
</dbReference>
<dbReference type="FunCoup" id="A0A1Y2PCF3">
    <property type="interactions" value="79"/>
</dbReference>
<dbReference type="InParanoid" id="A0A1Y2PCF3"/>
<comment type="caution">
    <text evidence="2">The sequence shown here is derived from an EMBL/GenBank/DDBJ whole genome shotgun (WGS) entry which is preliminary data.</text>
</comment>
<dbReference type="RefSeq" id="WP_086030630.1">
    <property type="nucleotide sequence ID" value="NZ_LAPZ01000005.1"/>
</dbReference>
<feature type="domain" description="Glycosyltransferase 2-like" evidence="1">
    <location>
        <begin position="3"/>
        <end position="140"/>
    </location>
</feature>
<dbReference type="InterPro" id="IPR029044">
    <property type="entry name" value="Nucleotide-diphossugar_trans"/>
</dbReference>
<evidence type="ECO:0000313" key="2">
    <source>
        <dbReference type="EMBL" id="OSY88152.1"/>
    </source>
</evidence>
<dbReference type="PANTHER" id="PTHR22916:SF3">
    <property type="entry name" value="UDP-GLCNAC:BETAGAL BETA-1,3-N-ACETYLGLUCOSAMINYLTRANSFERASE-LIKE PROTEIN 1"/>
    <property type="match status" value="1"/>
</dbReference>
<name>A0A1Y2PCF3_9FLAO</name>
<accession>A0A1Y2PCF3</accession>
<dbReference type="GO" id="GO:0016758">
    <property type="term" value="F:hexosyltransferase activity"/>
    <property type="evidence" value="ECO:0007669"/>
    <property type="project" value="UniProtKB-ARBA"/>
</dbReference>
<dbReference type="AlphaFoldDB" id="A0A1Y2PCF3"/>
<protein>
    <recommendedName>
        <fullName evidence="1">Glycosyltransferase 2-like domain-containing protein</fullName>
    </recommendedName>
</protein>
<dbReference type="EMBL" id="LAPZ01000005">
    <property type="protein sequence ID" value="OSY88152.1"/>
    <property type="molecule type" value="Genomic_DNA"/>
</dbReference>
<dbReference type="SUPFAM" id="SSF53448">
    <property type="entry name" value="Nucleotide-diphospho-sugar transferases"/>
    <property type="match status" value="1"/>
</dbReference>
<dbReference type="Gene3D" id="3.90.550.10">
    <property type="entry name" value="Spore Coat Polysaccharide Biosynthesis Protein SpsA, Chain A"/>
    <property type="match status" value="1"/>
</dbReference>
<gene>
    <name evidence="2" type="ORF">WH52_09050</name>
</gene>
<keyword evidence="3" id="KW-1185">Reference proteome</keyword>
<dbReference type="CDD" id="cd00761">
    <property type="entry name" value="Glyco_tranf_GTA_type"/>
    <property type="match status" value="1"/>
</dbReference>
<sequence length="330" mass="38951">MVSIIMPVYNVEKYIAKSVQSVLDQTFVDFELLVINDGTKDASIDVLKKFNDQRIKVFHKKNGGLSDARNYGMERAKGEYIYFMDSDDWVEPNILEVCLNKMTLYHSDFLIFGYFLDKEDTNGKVRSSVVKKHFEIEYSRERVDLKIDRNTLNLMGYAWNKFYKASFLKSNKLKFEKGVSLVEDILFNTQVYNLSKNILFIEEPLYHYIDRPTVSLIKTFHKNSFELKIKKANAVLNFLELWKIDDSQKKNIMSDLILNSVRYCAHNLFSFKNDLNLIEKYKYLKMMVNDDKVQEYVSSYKPTSISDKVIKRVIEIRNSVLLYCLYKIKK</sequence>
<dbReference type="PANTHER" id="PTHR22916">
    <property type="entry name" value="GLYCOSYLTRANSFERASE"/>
    <property type="match status" value="1"/>
</dbReference>
<dbReference type="OrthoDB" id="396512at2"/>
<reference evidence="2 3" key="1">
    <citation type="submission" date="2015-03" db="EMBL/GenBank/DDBJ databases">
        <title>Genome sequence of Tenacibaculum sp. S2-2, isolated from intestinal microbiota of sea cucumber, Apostichopus japonicas.</title>
        <authorList>
            <person name="Shao Z."/>
            <person name="Wang L."/>
            <person name="Li X."/>
        </authorList>
    </citation>
    <scope>NUCLEOTIDE SEQUENCE [LARGE SCALE GENOMIC DNA]</scope>
    <source>
        <strain evidence="2 3">S2-2</strain>
    </source>
</reference>
<evidence type="ECO:0000259" key="1">
    <source>
        <dbReference type="Pfam" id="PF00535"/>
    </source>
</evidence>
<organism evidence="2 3">
    <name type="scientific">Tenacibaculum holothuriorum</name>
    <dbReference type="NCBI Taxonomy" id="1635173"/>
    <lineage>
        <taxon>Bacteria</taxon>
        <taxon>Pseudomonadati</taxon>
        <taxon>Bacteroidota</taxon>
        <taxon>Flavobacteriia</taxon>
        <taxon>Flavobacteriales</taxon>
        <taxon>Flavobacteriaceae</taxon>
        <taxon>Tenacibaculum</taxon>
    </lineage>
</organism>
<dbReference type="Proteomes" id="UP000194221">
    <property type="component" value="Unassembled WGS sequence"/>
</dbReference>